<name>A0AC34GXU1_9BILA</name>
<proteinExistence type="predicted"/>
<accession>A0AC34GXU1</accession>
<organism evidence="1 2">
    <name type="scientific">Panagrolaimus sp. ES5</name>
    <dbReference type="NCBI Taxonomy" id="591445"/>
    <lineage>
        <taxon>Eukaryota</taxon>
        <taxon>Metazoa</taxon>
        <taxon>Ecdysozoa</taxon>
        <taxon>Nematoda</taxon>
        <taxon>Chromadorea</taxon>
        <taxon>Rhabditida</taxon>
        <taxon>Tylenchina</taxon>
        <taxon>Panagrolaimomorpha</taxon>
        <taxon>Panagrolaimoidea</taxon>
        <taxon>Panagrolaimidae</taxon>
        <taxon>Panagrolaimus</taxon>
    </lineage>
</organism>
<protein>
    <submittedName>
        <fullName evidence="2">Uncharacterized protein</fullName>
    </submittedName>
</protein>
<dbReference type="Proteomes" id="UP000887579">
    <property type="component" value="Unplaced"/>
</dbReference>
<evidence type="ECO:0000313" key="2">
    <source>
        <dbReference type="WBParaSite" id="ES5_v2.g9630.t1"/>
    </source>
</evidence>
<reference evidence="2" key="1">
    <citation type="submission" date="2022-11" db="UniProtKB">
        <authorList>
            <consortium name="WormBaseParasite"/>
        </authorList>
    </citation>
    <scope>IDENTIFICATION</scope>
</reference>
<dbReference type="WBParaSite" id="ES5_v2.g9630.t1">
    <property type="protein sequence ID" value="ES5_v2.g9630.t1"/>
    <property type="gene ID" value="ES5_v2.g9630"/>
</dbReference>
<sequence>MKLLHVISLAIIFGNVLALDLCTDENKAKIETCYNAHIFPTLPKKGFRDSYLAGIRNETQFAAICKSQKHLDECLGGPLIERCFNAEDFKNVTFVETDFEGRMFIAIYLQNVYGCQKVPQLLKDQHTCIFYQGKLCQKDMSNCSTFKTFSNCAVERVTKHCGKPAGCILTKFTTLESCYVPKVCAGCDSLSVNNEAIDALCHDDLNSGIRYPANIAVIFASLILSYIFCTR</sequence>
<evidence type="ECO:0000313" key="1">
    <source>
        <dbReference type="Proteomes" id="UP000887579"/>
    </source>
</evidence>